<gene>
    <name evidence="1" type="ORF">FAGAP_11929</name>
</gene>
<organism evidence="1 2">
    <name type="scientific">Fusarium agapanthi</name>
    <dbReference type="NCBI Taxonomy" id="1803897"/>
    <lineage>
        <taxon>Eukaryota</taxon>
        <taxon>Fungi</taxon>
        <taxon>Dikarya</taxon>
        <taxon>Ascomycota</taxon>
        <taxon>Pezizomycotina</taxon>
        <taxon>Sordariomycetes</taxon>
        <taxon>Hypocreomycetidae</taxon>
        <taxon>Hypocreales</taxon>
        <taxon>Nectriaceae</taxon>
        <taxon>Fusarium</taxon>
        <taxon>Fusarium fujikuroi species complex</taxon>
    </lineage>
</organism>
<proteinExistence type="predicted"/>
<protein>
    <submittedName>
        <fullName evidence="1">Uncharacterized protein</fullName>
    </submittedName>
</protein>
<comment type="caution">
    <text evidence="1">The sequence shown here is derived from an EMBL/GenBank/DDBJ whole genome shotgun (WGS) entry which is preliminary data.</text>
</comment>
<accession>A0A9P5E999</accession>
<dbReference type="Proteomes" id="UP000737391">
    <property type="component" value="Unassembled WGS sequence"/>
</dbReference>
<keyword evidence="2" id="KW-1185">Reference proteome</keyword>
<dbReference type="AlphaFoldDB" id="A0A9P5E999"/>
<evidence type="ECO:0000313" key="2">
    <source>
        <dbReference type="Proteomes" id="UP000737391"/>
    </source>
</evidence>
<name>A0A9P5E999_9HYPO</name>
<reference evidence="1" key="1">
    <citation type="submission" date="2020-01" db="EMBL/GenBank/DDBJ databases">
        <title>Identification and distribution of gene clusters putatively required for synthesis of sphingolipid metabolism inhibitors in phylogenetically diverse species of the filamentous fungus Fusarium.</title>
        <authorList>
            <person name="Kim H.-S."/>
            <person name="Busman M."/>
            <person name="Brown D.W."/>
            <person name="Divon H."/>
            <person name="Uhlig S."/>
            <person name="Proctor R.H."/>
        </authorList>
    </citation>
    <scope>NUCLEOTIDE SEQUENCE</scope>
    <source>
        <strain evidence="1">NRRL 31653</strain>
    </source>
</reference>
<dbReference type="EMBL" id="LUFC02001176">
    <property type="protein sequence ID" value="KAF4481701.1"/>
    <property type="molecule type" value="Genomic_DNA"/>
</dbReference>
<sequence>MHFDVENPTKLPLLHHKWEKVFKAWWRQGRSVSDRFIDLFRSEPHFKFATALCSSTVRTKMREVRAYFLLDFAHSPTRIDTLHDEIEYQRGAWEWPDTAALGYREYSVQDHVGVLLSKLGFVSDRSRRYFDLFGDGELKEAVRKIQNLKQPAQNIDF</sequence>
<evidence type="ECO:0000313" key="1">
    <source>
        <dbReference type="EMBL" id="KAF4481701.1"/>
    </source>
</evidence>